<dbReference type="EMBL" id="JBHTJM010000010">
    <property type="protein sequence ID" value="MFD0964955.1"/>
    <property type="molecule type" value="Genomic_DNA"/>
</dbReference>
<organism evidence="1 2">
    <name type="scientific">Pseudofulvibacter geojedonensis</name>
    <dbReference type="NCBI Taxonomy" id="1123758"/>
    <lineage>
        <taxon>Bacteria</taxon>
        <taxon>Pseudomonadati</taxon>
        <taxon>Bacteroidota</taxon>
        <taxon>Flavobacteriia</taxon>
        <taxon>Flavobacteriales</taxon>
        <taxon>Flavobacteriaceae</taxon>
        <taxon>Pseudofulvibacter</taxon>
    </lineage>
</organism>
<evidence type="ECO:0000313" key="1">
    <source>
        <dbReference type="EMBL" id="MFD0964955.1"/>
    </source>
</evidence>
<keyword evidence="2" id="KW-1185">Reference proteome</keyword>
<sequence>MGILLGIICLLCLSISFTSERENQKVTICHIPPGNPDNAHEITVSTNAVRAHLAHGDSIGNCPCDDDVN</sequence>
<protein>
    <submittedName>
        <fullName evidence="1">Uncharacterized protein</fullName>
    </submittedName>
</protein>
<accession>A0ABW3I5Y1</accession>
<evidence type="ECO:0000313" key="2">
    <source>
        <dbReference type="Proteomes" id="UP001596997"/>
    </source>
</evidence>
<gene>
    <name evidence="1" type="ORF">ACFQ1O_13140</name>
</gene>
<comment type="caution">
    <text evidence="1">The sequence shown here is derived from an EMBL/GenBank/DDBJ whole genome shotgun (WGS) entry which is preliminary data.</text>
</comment>
<name>A0ABW3I5Y1_9FLAO</name>
<reference evidence="2" key="1">
    <citation type="journal article" date="2019" name="Int. J. Syst. Evol. Microbiol.">
        <title>The Global Catalogue of Microorganisms (GCM) 10K type strain sequencing project: providing services to taxonomists for standard genome sequencing and annotation.</title>
        <authorList>
            <consortium name="The Broad Institute Genomics Platform"/>
            <consortium name="The Broad Institute Genome Sequencing Center for Infectious Disease"/>
            <person name="Wu L."/>
            <person name="Ma J."/>
        </authorList>
    </citation>
    <scope>NUCLEOTIDE SEQUENCE [LARGE SCALE GENOMIC DNA]</scope>
    <source>
        <strain evidence="2">CCUG 62114</strain>
    </source>
</reference>
<proteinExistence type="predicted"/>
<dbReference type="RefSeq" id="WP_377716635.1">
    <property type="nucleotide sequence ID" value="NZ_JBHTJM010000010.1"/>
</dbReference>
<dbReference type="Proteomes" id="UP001596997">
    <property type="component" value="Unassembled WGS sequence"/>
</dbReference>